<name>A0ABU3NV81_9FIRM</name>
<evidence type="ECO:0000313" key="5">
    <source>
        <dbReference type="EMBL" id="MDT8900729.1"/>
    </source>
</evidence>
<evidence type="ECO:0000256" key="4">
    <source>
        <dbReference type="NCBIfam" id="TIGR00152"/>
    </source>
</evidence>
<dbReference type="RefSeq" id="WP_413779266.1">
    <property type="nucleotide sequence ID" value="NZ_JAUOZS010000001.1"/>
</dbReference>
<keyword evidence="3 5" id="KW-0418">Kinase</keyword>
<keyword evidence="3 5" id="KW-0808">Transferase</keyword>
<comment type="catalytic activity">
    <reaction evidence="3">
        <text>3'-dephospho-CoA + ATP = ADP + CoA + H(+)</text>
        <dbReference type="Rhea" id="RHEA:18245"/>
        <dbReference type="ChEBI" id="CHEBI:15378"/>
        <dbReference type="ChEBI" id="CHEBI:30616"/>
        <dbReference type="ChEBI" id="CHEBI:57287"/>
        <dbReference type="ChEBI" id="CHEBI:57328"/>
        <dbReference type="ChEBI" id="CHEBI:456216"/>
        <dbReference type="EC" id="2.7.1.24"/>
    </reaction>
</comment>
<dbReference type="SUPFAM" id="SSF52540">
    <property type="entry name" value="P-loop containing nucleoside triphosphate hydrolases"/>
    <property type="match status" value="1"/>
</dbReference>
<evidence type="ECO:0000256" key="1">
    <source>
        <dbReference type="ARBA" id="ARBA00022741"/>
    </source>
</evidence>
<dbReference type="Gene3D" id="3.40.50.300">
    <property type="entry name" value="P-loop containing nucleotide triphosphate hydrolases"/>
    <property type="match status" value="1"/>
</dbReference>
<dbReference type="CDD" id="cd02022">
    <property type="entry name" value="DPCK"/>
    <property type="match status" value="1"/>
</dbReference>
<dbReference type="InterPro" id="IPR027417">
    <property type="entry name" value="P-loop_NTPase"/>
</dbReference>
<accession>A0ABU3NV81</accession>
<reference evidence="5 6" key="1">
    <citation type="submission" date="2023-07" db="EMBL/GenBank/DDBJ databases">
        <title>The novel representative of Negativicutes class, Anaeroselena agilis gen. nov. sp. nov.</title>
        <authorList>
            <person name="Prokofeva M.I."/>
            <person name="Elcheninov A.G."/>
            <person name="Klyukina A."/>
            <person name="Kublanov I.V."/>
            <person name="Frolov E.N."/>
            <person name="Podosokorskaya O.A."/>
        </authorList>
    </citation>
    <scope>NUCLEOTIDE SEQUENCE [LARGE SCALE GENOMIC DNA]</scope>
    <source>
        <strain evidence="5 6">4137-cl</strain>
    </source>
</reference>
<dbReference type="PANTHER" id="PTHR10695:SF46">
    <property type="entry name" value="BIFUNCTIONAL COENZYME A SYNTHASE-RELATED"/>
    <property type="match status" value="1"/>
</dbReference>
<keyword evidence="3" id="KW-0963">Cytoplasm</keyword>
<dbReference type="EMBL" id="JAUOZS010000001">
    <property type="protein sequence ID" value="MDT8900729.1"/>
    <property type="molecule type" value="Genomic_DNA"/>
</dbReference>
<keyword evidence="1 3" id="KW-0547">Nucleotide-binding</keyword>
<dbReference type="Proteomes" id="UP001254848">
    <property type="component" value="Unassembled WGS sequence"/>
</dbReference>
<dbReference type="HAMAP" id="MF_00376">
    <property type="entry name" value="Dephospho_CoA_kinase"/>
    <property type="match status" value="1"/>
</dbReference>
<gene>
    <name evidence="3 5" type="primary">coaE</name>
    <name evidence="5" type="ORF">Q4T40_05675</name>
</gene>
<organism evidence="5 6">
    <name type="scientific">Anaeroselena agilis</name>
    <dbReference type="NCBI Taxonomy" id="3063788"/>
    <lineage>
        <taxon>Bacteria</taxon>
        <taxon>Bacillati</taxon>
        <taxon>Bacillota</taxon>
        <taxon>Negativicutes</taxon>
        <taxon>Acetonemataceae</taxon>
        <taxon>Anaeroselena</taxon>
    </lineage>
</organism>
<proteinExistence type="inferred from homology"/>
<sequence>MRVIGLTGGIASGKSTVSGMLRELGARVIDADAIAREVVEPGRPARDEIVAWLGRDILLADGSLDRRKLGELVFGDSKARAVLEGITHPRITAAAKEALAAAEREGCAAAVLDVPLLYEAGWDAYVDEVWVVYVDAATQLRRLMERDSLTEGQAAARVAAQMSLEEKARRADIVIDNSGAPESTAAQVAAAWRRPA</sequence>
<evidence type="ECO:0000256" key="2">
    <source>
        <dbReference type="ARBA" id="ARBA00022840"/>
    </source>
</evidence>
<keyword evidence="6" id="KW-1185">Reference proteome</keyword>
<dbReference type="EC" id="2.7.1.24" evidence="3 4"/>
<dbReference type="Pfam" id="PF01121">
    <property type="entry name" value="CoaE"/>
    <property type="match status" value="1"/>
</dbReference>
<dbReference type="NCBIfam" id="TIGR00152">
    <property type="entry name" value="dephospho-CoA kinase"/>
    <property type="match status" value="1"/>
</dbReference>
<feature type="binding site" evidence="3">
    <location>
        <begin position="11"/>
        <end position="16"/>
    </location>
    <ligand>
        <name>ATP</name>
        <dbReference type="ChEBI" id="CHEBI:30616"/>
    </ligand>
</feature>
<comment type="pathway">
    <text evidence="3">Cofactor biosynthesis; coenzyme A biosynthesis; CoA from (R)-pantothenate: step 5/5.</text>
</comment>
<comment type="subcellular location">
    <subcellularLocation>
        <location evidence="3">Cytoplasm</location>
    </subcellularLocation>
</comment>
<keyword evidence="2 3" id="KW-0067">ATP-binding</keyword>
<dbReference type="PANTHER" id="PTHR10695">
    <property type="entry name" value="DEPHOSPHO-COA KINASE-RELATED"/>
    <property type="match status" value="1"/>
</dbReference>
<dbReference type="InterPro" id="IPR001977">
    <property type="entry name" value="Depp_CoAkinase"/>
</dbReference>
<evidence type="ECO:0000256" key="3">
    <source>
        <dbReference type="HAMAP-Rule" id="MF_00376"/>
    </source>
</evidence>
<dbReference type="PROSITE" id="PS51219">
    <property type="entry name" value="DPCK"/>
    <property type="match status" value="1"/>
</dbReference>
<dbReference type="GO" id="GO:0004140">
    <property type="term" value="F:dephospho-CoA kinase activity"/>
    <property type="evidence" value="ECO:0007669"/>
    <property type="project" value="UniProtKB-EC"/>
</dbReference>
<keyword evidence="3" id="KW-0173">Coenzyme A biosynthesis</keyword>
<comment type="similarity">
    <text evidence="3">Belongs to the CoaE family.</text>
</comment>
<comment type="function">
    <text evidence="3">Catalyzes the phosphorylation of the 3'-hydroxyl group of dephosphocoenzyme A to form coenzyme A.</text>
</comment>
<protein>
    <recommendedName>
        <fullName evidence="3 4">Dephospho-CoA kinase</fullName>
        <ecNumber evidence="3 4">2.7.1.24</ecNumber>
    </recommendedName>
    <alternativeName>
        <fullName evidence="3">Dephosphocoenzyme A kinase</fullName>
    </alternativeName>
</protein>
<comment type="caution">
    <text evidence="5">The sequence shown here is derived from an EMBL/GenBank/DDBJ whole genome shotgun (WGS) entry which is preliminary data.</text>
</comment>
<evidence type="ECO:0000313" key="6">
    <source>
        <dbReference type="Proteomes" id="UP001254848"/>
    </source>
</evidence>